<sequence length="350" mass="38270">MNTSSTRCRLCTPLMSRPLLRSVLICSIASKNPQRKQERWRAANQPKSAAPKCLKASTNDTNITPPLWVLYWLSGLTCNNENFIIKSGAQRVASTEGIALIVPDTSPRGLNVEGEADSYDFGVGARFYLNATIEKWKNWQMYDYIVKELPKVLSDNFPQLDTSRESISGHSMGGHGALTICLKKLDKYKSVSAFAPIVNPINCPWGQKAFTNYLGDDKTAWEEYDATCLIKKFNDVGATIMIDQGDDDKFLHENQLLPSKFDEACGNVKAPLLLRMQHGGGDGNTNSWAAPAPGNDFRSGYSGGSCGGILMAAGDTFRAAPSDQLGIWAERTGCEIVLAEKEKAKASSGR</sequence>
<evidence type="ECO:0000313" key="2">
    <source>
        <dbReference type="Proteomes" id="UP001055811"/>
    </source>
</evidence>
<organism evidence="1 2">
    <name type="scientific">Cichorium intybus</name>
    <name type="common">Chicory</name>
    <dbReference type="NCBI Taxonomy" id="13427"/>
    <lineage>
        <taxon>Eukaryota</taxon>
        <taxon>Viridiplantae</taxon>
        <taxon>Streptophyta</taxon>
        <taxon>Embryophyta</taxon>
        <taxon>Tracheophyta</taxon>
        <taxon>Spermatophyta</taxon>
        <taxon>Magnoliopsida</taxon>
        <taxon>eudicotyledons</taxon>
        <taxon>Gunneridae</taxon>
        <taxon>Pentapetalae</taxon>
        <taxon>asterids</taxon>
        <taxon>campanulids</taxon>
        <taxon>Asterales</taxon>
        <taxon>Asteraceae</taxon>
        <taxon>Cichorioideae</taxon>
        <taxon>Cichorieae</taxon>
        <taxon>Cichoriinae</taxon>
        <taxon>Cichorium</taxon>
    </lineage>
</organism>
<accession>A0ACB8ZMY0</accession>
<evidence type="ECO:0000313" key="1">
    <source>
        <dbReference type="EMBL" id="KAI3698998.1"/>
    </source>
</evidence>
<name>A0ACB8ZMY0_CICIN</name>
<gene>
    <name evidence="1" type="ORF">L2E82_42963</name>
</gene>
<dbReference type="Proteomes" id="UP001055811">
    <property type="component" value="Linkage Group LG08"/>
</dbReference>
<reference evidence="2" key="1">
    <citation type="journal article" date="2022" name="Mol. Ecol. Resour.">
        <title>The genomes of chicory, endive, great burdock and yacon provide insights into Asteraceae palaeo-polyploidization history and plant inulin production.</title>
        <authorList>
            <person name="Fan W."/>
            <person name="Wang S."/>
            <person name="Wang H."/>
            <person name="Wang A."/>
            <person name="Jiang F."/>
            <person name="Liu H."/>
            <person name="Zhao H."/>
            <person name="Xu D."/>
            <person name="Zhang Y."/>
        </authorList>
    </citation>
    <scope>NUCLEOTIDE SEQUENCE [LARGE SCALE GENOMIC DNA]</scope>
    <source>
        <strain evidence="2">cv. Punajuju</strain>
    </source>
</reference>
<dbReference type="EMBL" id="CM042016">
    <property type="protein sequence ID" value="KAI3698998.1"/>
    <property type="molecule type" value="Genomic_DNA"/>
</dbReference>
<reference evidence="1 2" key="2">
    <citation type="journal article" date="2022" name="Mol. Ecol. Resour.">
        <title>The genomes of chicory, endive, great burdock and yacon provide insights into Asteraceae paleo-polyploidization history and plant inulin production.</title>
        <authorList>
            <person name="Fan W."/>
            <person name="Wang S."/>
            <person name="Wang H."/>
            <person name="Wang A."/>
            <person name="Jiang F."/>
            <person name="Liu H."/>
            <person name="Zhao H."/>
            <person name="Xu D."/>
            <person name="Zhang Y."/>
        </authorList>
    </citation>
    <scope>NUCLEOTIDE SEQUENCE [LARGE SCALE GENOMIC DNA]</scope>
    <source>
        <strain evidence="2">cv. Punajuju</strain>
        <tissue evidence="1">Leaves</tissue>
    </source>
</reference>
<comment type="caution">
    <text evidence="1">The sequence shown here is derived from an EMBL/GenBank/DDBJ whole genome shotgun (WGS) entry which is preliminary data.</text>
</comment>
<proteinExistence type="predicted"/>
<protein>
    <submittedName>
        <fullName evidence="1">Uncharacterized protein</fullName>
    </submittedName>
</protein>
<keyword evidence="2" id="KW-1185">Reference proteome</keyword>